<gene>
    <name evidence="1" type="ORF">RHMOL_Rhmol03G0113700</name>
</gene>
<sequence length="835" mass="95086">MPYLYDQNQQPPRIESNSWGTVNSEVGEPRLGGGSHVPMPSVGMRRTTRVFGARVLRSGRRLWSPPVEGKHIRASAAAGGGAANGEEWIELFDNSTDDGDRGGGEAQIRKKENGWRHDLGLKQDATVMEVDEKVAEPELVRNVGRNNSRLWGSVYKRKRKGADIVGLDFEGSCKKKKTLEDKRYGKQFVRKQWGRFPCPLDESCWRKSSMRRRVLFAVVESSSCHSTFWFACFLGLVLQYLRRTKLRLVQLSAFVLSEPLAHVFSSHGIHLLRDSPRIKSSGICKIYGSSCFIPFFTVDFSALPFCFTYLHSSLLLRSAFLSCILEMHSNLTDDIMTEVEEDLPSYIFYKRDSPVMDTLTIGDDNSWKRNSLYSSVGATRSIGRVVQTRSAVRSRRIQKRRSSMRSRRNKIPSVFRGRKANGALVSNLFSSRRDGIALPPLLSDRQLRSSVRKISSPNIRELKSSLVGLAQDIGSTSCSVNILVIESDKCFRIKGAIVKLEKINASKQWSLAVKKDGMTRYTLTAQKVMRPCGSNRITHDIIWTEDIYNWKLEFPDRRDWMIFKELYKECSQRNVQAPSANTIPVPGVYEVPGYADSNDIPFKRPNTYISVKDDELSRALEKRAANYDLDSEDEEWLRKFNNESYVGKEQWEHVSEDIFELIIDAFEKAFYCSSDDYPDEKAAVNLCLDMERKEVVEAVYSYWMKKRQLKGSALVRIFQCYQLRRAQLLPKNILRKKRSFKRQPSHSGRGKQRSFFQVVPEQQDALEEQNALLRVQEAKAAASRSEGLAVEKRQTAQLLMENADLATFKAAMALRIAEAARVAESADVAASFFLE</sequence>
<dbReference type="EMBL" id="CM046390">
    <property type="protein sequence ID" value="KAI8563477.1"/>
    <property type="molecule type" value="Genomic_DNA"/>
</dbReference>
<evidence type="ECO:0000313" key="1">
    <source>
        <dbReference type="EMBL" id="KAI8563477.1"/>
    </source>
</evidence>
<dbReference type="Proteomes" id="UP001062846">
    <property type="component" value="Chromosome 3"/>
</dbReference>
<name>A0ACC0PEN2_RHOML</name>
<accession>A0ACC0PEN2</accession>
<organism evidence="1 2">
    <name type="scientific">Rhododendron molle</name>
    <name type="common">Chinese azalea</name>
    <name type="synonym">Azalea mollis</name>
    <dbReference type="NCBI Taxonomy" id="49168"/>
    <lineage>
        <taxon>Eukaryota</taxon>
        <taxon>Viridiplantae</taxon>
        <taxon>Streptophyta</taxon>
        <taxon>Embryophyta</taxon>
        <taxon>Tracheophyta</taxon>
        <taxon>Spermatophyta</taxon>
        <taxon>Magnoliopsida</taxon>
        <taxon>eudicotyledons</taxon>
        <taxon>Gunneridae</taxon>
        <taxon>Pentapetalae</taxon>
        <taxon>asterids</taxon>
        <taxon>Ericales</taxon>
        <taxon>Ericaceae</taxon>
        <taxon>Ericoideae</taxon>
        <taxon>Rhodoreae</taxon>
        <taxon>Rhododendron</taxon>
    </lineage>
</organism>
<keyword evidence="2" id="KW-1185">Reference proteome</keyword>
<reference evidence="1" key="1">
    <citation type="submission" date="2022-02" db="EMBL/GenBank/DDBJ databases">
        <title>Plant Genome Project.</title>
        <authorList>
            <person name="Zhang R.-G."/>
        </authorList>
    </citation>
    <scope>NUCLEOTIDE SEQUENCE</scope>
    <source>
        <strain evidence="1">AT1</strain>
    </source>
</reference>
<proteinExistence type="predicted"/>
<protein>
    <submittedName>
        <fullName evidence="1">Uncharacterized protein</fullName>
    </submittedName>
</protein>
<comment type="caution">
    <text evidence="1">The sequence shown here is derived from an EMBL/GenBank/DDBJ whole genome shotgun (WGS) entry which is preliminary data.</text>
</comment>
<evidence type="ECO:0000313" key="2">
    <source>
        <dbReference type="Proteomes" id="UP001062846"/>
    </source>
</evidence>